<comment type="caution">
    <text evidence="1">The sequence shown here is derived from an EMBL/GenBank/DDBJ whole genome shotgun (WGS) entry which is preliminary data.</text>
</comment>
<protein>
    <submittedName>
        <fullName evidence="1">Uncharacterized protein</fullName>
    </submittedName>
</protein>
<feature type="non-terminal residue" evidence="1">
    <location>
        <position position="1"/>
    </location>
</feature>
<keyword evidence="2" id="KW-1185">Reference proteome</keyword>
<accession>A0ABT0LJM3</accession>
<organism evidence="1 2">
    <name type="scientific">Shewanella surugensis</name>
    <dbReference type="NCBI Taxonomy" id="212020"/>
    <lineage>
        <taxon>Bacteria</taxon>
        <taxon>Pseudomonadati</taxon>
        <taxon>Pseudomonadota</taxon>
        <taxon>Gammaproteobacteria</taxon>
        <taxon>Alteromonadales</taxon>
        <taxon>Shewanellaceae</taxon>
        <taxon>Shewanella</taxon>
    </lineage>
</organism>
<dbReference type="EMBL" id="JAKIKS010000235">
    <property type="protein sequence ID" value="MCL1127865.1"/>
    <property type="molecule type" value="Genomic_DNA"/>
</dbReference>
<proteinExistence type="predicted"/>
<evidence type="ECO:0000313" key="1">
    <source>
        <dbReference type="EMBL" id="MCL1127865.1"/>
    </source>
</evidence>
<dbReference type="Proteomes" id="UP001203423">
    <property type="component" value="Unassembled WGS sequence"/>
</dbReference>
<sequence length="167" mass="16525">GVLGAVAGSIGGAITGYYQNGWDGAMEGAAIGAAAGGTIGLLAPQIVGAFATNAVASLVGQVMSNKYHGAGAFDNLDIISALSSGLGGVASTSAKGISAFAPRSRPDVIGNFYKHTQPSKVIGTSIMAVSEGVGTAIGETAGKEWNGLAQKMVTEIRAPQVQQSVSE</sequence>
<gene>
    <name evidence="1" type="ORF">L2764_26255</name>
</gene>
<name>A0ABT0LJM3_9GAMM</name>
<evidence type="ECO:0000313" key="2">
    <source>
        <dbReference type="Proteomes" id="UP001203423"/>
    </source>
</evidence>
<dbReference type="RefSeq" id="WP_248943293.1">
    <property type="nucleotide sequence ID" value="NZ_JAKIKS010000235.1"/>
</dbReference>
<reference evidence="1 2" key="1">
    <citation type="submission" date="2022-01" db="EMBL/GenBank/DDBJ databases">
        <title>Whole genome-based taxonomy of the Shewanellaceae.</title>
        <authorList>
            <person name="Martin-Rodriguez A.J."/>
        </authorList>
    </citation>
    <scope>NUCLEOTIDE SEQUENCE [LARGE SCALE GENOMIC DNA]</scope>
    <source>
        <strain evidence="1 2">DSM 17177</strain>
    </source>
</reference>